<evidence type="ECO:0000259" key="2">
    <source>
        <dbReference type="PROSITE" id="PS50075"/>
    </source>
</evidence>
<evidence type="ECO:0000313" key="4">
    <source>
        <dbReference type="Proteomes" id="UP000649753"/>
    </source>
</evidence>
<name>A0A927R1C1_9ACTN</name>
<dbReference type="CDD" id="cd08860">
    <property type="entry name" value="TcmN_ARO-CYC_like"/>
    <property type="match status" value="1"/>
</dbReference>
<dbReference type="InterPro" id="IPR005031">
    <property type="entry name" value="COQ10_START"/>
</dbReference>
<dbReference type="InterPro" id="IPR009081">
    <property type="entry name" value="PP-bd_ACP"/>
</dbReference>
<dbReference type="Gene3D" id="1.10.1200.10">
    <property type="entry name" value="ACP-like"/>
    <property type="match status" value="1"/>
</dbReference>
<organism evidence="3 4">
    <name type="scientific">Plantactinospora soyae</name>
    <dbReference type="NCBI Taxonomy" id="1544732"/>
    <lineage>
        <taxon>Bacteria</taxon>
        <taxon>Bacillati</taxon>
        <taxon>Actinomycetota</taxon>
        <taxon>Actinomycetes</taxon>
        <taxon>Micromonosporales</taxon>
        <taxon>Micromonosporaceae</taxon>
        <taxon>Plantactinospora</taxon>
    </lineage>
</organism>
<protein>
    <submittedName>
        <fullName evidence="3">Aromatase</fullName>
    </submittedName>
</protein>
<dbReference type="Pfam" id="PF00550">
    <property type="entry name" value="PP-binding"/>
    <property type="match status" value="1"/>
</dbReference>
<dbReference type="InterPro" id="IPR023393">
    <property type="entry name" value="START-like_dom_sf"/>
</dbReference>
<proteinExistence type="predicted"/>
<evidence type="ECO:0000256" key="1">
    <source>
        <dbReference type="SAM" id="MobiDB-lite"/>
    </source>
</evidence>
<feature type="region of interest" description="Disordered" evidence="1">
    <location>
        <begin position="1"/>
        <end position="29"/>
    </location>
</feature>
<accession>A0A927R1C1</accession>
<dbReference type="Proteomes" id="UP000649753">
    <property type="component" value="Unassembled WGS sequence"/>
</dbReference>
<keyword evidence="4" id="KW-1185">Reference proteome</keyword>
<reference evidence="3" key="1">
    <citation type="submission" date="2020-10" db="EMBL/GenBank/DDBJ databases">
        <title>Sequencing the genomes of 1000 actinobacteria strains.</title>
        <authorList>
            <person name="Klenk H.-P."/>
        </authorList>
    </citation>
    <scope>NUCLEOTIDE SEQUENCE</scope>
    <source>
        <strain evidence="3">DSM 46832</strain>
    </source>
</reference>
<dbReference type="AlphaFoldDB" id="A0A927R1C1"/>
<dbReference type="PROSITE" id="PS50075">
    <property type="entry name" value="CARRIER"/>
    <property type="match status" value="1"/>
</dbReference>
<feature type="domain" description="Carrier" evidence="2">
    <location>
        <begin position="32"/>
        <end position="109"/>
    </location>
</feature>
<dbReference type="Gene3D" id="3.30.530.20">
    <property type="match status" value="1"/>
</dbReference>
<dbReference type="SUPFAM" id="SSF47336">
    <property type="entry name" value="ACP-like"/>
    <property type="match status" value="1"/>
</dbReference>
<sequence length="317" mass="33710">MTVRHEDPALAGPSRTGGEPVRSVAEPSAPSSATAAEIIAILVRHCGLDAEAATAAPTASLEELGMDSLALLELQAVVADRYRVQLPEESGALSIAEISDLVARQSTPAAASADAGATAAGTQDGRPAGADGRPGHTENSVVIAAPPKLVWDRTNDVGTWTGLFTEYQSVQILEQHGNTVQFRLTMYPDENGVIWSWISERTADPVRREVHAHRVETGPFEYMRIHWRYDEVPGGTRMTWTQDFEMRPTAPVTTAQMTERINANSRVQLDIIRDKIERIAAELASTTPQEPAAGTSAGSPANGPVGTAAATVGVGDE</sequence>
<evidence type="ECO:0000313" key="3">
    <source>
        <dbReference type="EMBL" id="MBE1491207.1"/>
    </source>
</evidence>
<dbReference type="InterPro" id="IPR036736">
    <property type="entry name" value="ACP-like_sf"/>
</dbReference>
<comment type="caution">
    <text evidence="3">The sequence shown here is derived from an EMBL/GenBank/DDBJ whole genome shotgun (WGS) entry which is preliminary data.</text>
</comment>
<feature type="region of interest" description="Disordered" evidence="1">
    <location>
        <begin position="285"/>
        <end position="317"/>
    </location>
</feature>
<dbReference type="SUPFAM" id="SSF55961">
    <property type="entry name" value="Bet v1-like"/>
    <property type="match status" value="1"/>
</dbReference>
<gene>
    <name evidence="3" type="ORF">H4W31_006845</name>
</gene>
<dbReference type="RefSeq" id="WP_192770330.1">
    <property type="nucleotide sequence ID" value="NZ_JADBEB010000001.1"/>
</dbReference>
<dbReference type="EMBL" id="JADBEB010000001">
    <property type="protein sequence ID" value="MBE1491207.1"/>
    <property type="molecule type" value="Genomic_DNA"/>
</dbReference>
<feature type="compositionally biased region" description="Low complexity" evidence="1">
    <location>
        <begin position="109"/>
        <end position="126"/>
    </location>
</feature>
<feature type="region of interest" description="Disordered" evidence="1">
    <location>
        <begin position="109"/>
        <end position="139"/>
    </location>
</feature>
<dbReference type="Pfam" id="PF03364">
    <property type="entry name" value="Polyketide_cyc"/>
    <property type="match status" value="1"/>
</dbReference>